<sequence length="54" mass="5925">MADKGYPGGQYPPPQYPPQGYPPQGYPSQNSGYYSPQPPMQQGGKISTFSLLKF</sequence>
<dbReference type="Pfam" id="PF02162">
    <property type="entry name" value="XYPPX"/>
    <property type="match status" value="1"/>
</dbReference>
<dbReference type="InterPro" id="IPR006031">
    <property type="entry name" value="XYPPX"/>
</dbReference>
<gene>
    <name evidence="4" type="ORF">RhiirA4_399416</name>
</gene>
<keyword evidence="5" id="KW-1185">Reference proteome</keyword>
<comment type="subcellular location">
    <subcellularLocation>
        <location evidence="2">Cell projection</location>
        <location evidence="2">Rhabdomere membrane</location>
        <topology evidence="2">Multi-pass membrane protein</topology>
    </subcellularLocation>
</comment>
<evidence type="ECO:0000313" key="5">
    <source>
        <dbReference type="Proteomes" id="UP000234323"/>
    </source>
</evidence>
<comment type="caution">
    <text evidence="4">The sequence shown here is derived from an EMBL/GenBank/DDBJ whole genome shotgun (WGS) entry which is preliminary data.</text>
</comment>
<proteinExistence type="predicted"/>
<evidence type="ECO:0000256" key="1">
    <source>
        <dbReference type="ARBA" id="ARBA00013487"/>
    </source>
</evidence>
<feature type="compositionally biased region" description="Polar residues" evidence="3">
    <location>
        <begin position="44"/>
        <end position="54"/>
    </location>
</feature>
<accession>A0A2I1GBK5</accession>
<organism evidence="4 5">
    <name type="scientific">Rhizophagus irregularis</name>
    <dbReference type="NCBI Taxonomy" id="588596"/>
    <lineage>
        <taxon>Eukaryota</taxon>
        <taxon>Fungi</taxon>
        <taxon>Fungi incertae sedis</taxon>
        <taxon>Mucoromycota</taxon>
        <taxon>Glomeromycotina</taxon>
        <taxon>Glomeromycetes</taxon>
        <taxon>Glomerales</taxon>
        <taxon>Glomeraceae</taxon>
        <taxon>Rhizophagus</taxon>
    </lineage>
</organism>
<feature type="compositionally biased region" description="Pro residues" evidence="3">
    <location>
        <begin position="10"/>
        <end position="25"/>
    </location>
</feature>
<feature type="region of interest" description="Disordered" evidence="3">
    <location>
        <begin position="1"/>
        <end position="54"/>
    </location>
</feature>
<reference evidence="4 5" key="1">
    <citation type="submission" date="2015-10" db="EMBL/GenBank/DDBJ databases">
        <title>Genome analyses suggest a sexual origin of heterokaryosis in a supposedly ancient asexual fungus.</title>
        <authorList>
            <person name="Ropars J."/>
            <person name="Sedzielewska K."/>
            <person name="Noel J."/>
            <person name="Charron P."/>
            <person name="Farinelli L."/>
            <person name="Marton T."/>
            <person name="Kruger M."/>
            <person name="Pelin A."/>
            <person name="Brachmann A."/>
            <person name="Corradi N."/>
        </authorList>
    </citation>
    <scope>NUCLEOTIDE SEQUENCE [LARGE SCALE GENOMIC DNA]</scope>
    <source>
        <strain evidence="4 5">A4</strain>
    </source>
</reference>
<protein>
    <recommendedName>
        <fullName evidence="1">Rhodopsin</fullName>
    </recommendedName>
</protein>
<evidence type="ECO:0000256" key="3">
    <source>
        <dbReference type="SAM" id="MobiDB-lite"/>
    </source>
</evidence>
<evidence type="ECO:0000256" key="2">
    <source>
        <dbReference type="ARBA" id="ARBA00043946"/>
    </source>
</evidence>
<dbReference type="EMBL" id="LLXI01000292">
    <property type="protein sequence ID" value="PKY44003.1"/>
    <property type="molecule type" value="Genomic_DNA"/>
</dbReference>
<dbReference type="AlphaFoldDB" id="A0A2I1GBK5"/>
<dbReference type="Proteomes" id="UP000234323">
    <property type="component" value="Unassembled WGS sequence"/>
</dbReference>
<name>A0A2I1GBK5_9GLOM</name>
<evidence type="ECO:0000313" key="4">
    <source>
        <dbReference type="EMBL" id="PKY44003.1"/>
    </source>
</evidence>